<feature type="chain" id="PRO_5014605666" description="Beta-lactamase-related domain-containing protein" evidence="1">
    <location>
        <begin position="23"/>
        <end position="667"/>
    </location>
</feature>
<proteinExistence type="predicted"/>
<dbReference type="SUPFAM" id="SSF56601">
    <property type="entry name" value="beta-lactamase/transpeptidase-like"/>
    <property type="match status" value="1"/>
</dbReference>
<evidence type="ECO:0000256" key="1">
    <source>
        <dbReference type="SAM" id="SignalP"/>
    </source>
</evidence>
<dbReference type="Gene3D" id="3.40.710.10">
    <property type="entry name" value="DD-peptidase/beta-lactamase superfamily"/>
    <property type="match status" value="1"/>
</dbReference>
<dbReference type="Proteomes" id="UP000233398">
    <property type="component" value="Unassembled WGS sequence"/>
</dbReference>
<dbReference type="InterPro" id="IPR012338">
    <property type="entry name" value="Beta-lactam/transpept-like"/>
</dbReference>
<comment type="caution">
    <text evidence="3">The sequence shown here is derived from an EMBL/GenBank/DDBJ whole genome shotgun (WGS) entry which is preliminary data.</text>
</comment>
<feature type="domain" description="Beta-lactamase-related" evidence="2">
    <location>
        <begin position="146"/>
        <end position="449"/>
    </location>
</feature>
<evidence type="ECO:0000313" key="4">
    <source>
        <dbReference type="Proteomes" id="UP000233398"/>
    </source>
</evidence>
<gene>
    <name evidence="3" type="ORF">CWD77_01240</name>
</gene>
<dbReference type="AlphaFoldDB" id="A0A2N0VIW1"/>
<evidence type="ECO:0000259" key="2">
    <source>
        <dbReference type="Pfam" id="PF00144"/>
    </source>
</evidence>
<dbReference type="PANTHER" id="PTHR46825">
    <property type="entry name" value="D-ALANYL-D-ALANINE-CARBOXYPEPTIDASE/ENDOPEPTIDASE AMPH"/>
    <property type="match status" value="1"/>
</dbReference>
<keyword evidence="4" id="KW-1185">Reference proteome</keyword>
<name>A0A2N0VIW1_9BACT</name>
<dbReference type="OrthoDB" id="9793489at2"/>
<accession>A0A2N0VIW1</accession>
<evidence type="ECO:0000313" key="3">
    <source>
        <dbReference type="EMBL" id="PKD44123.1"/>
    </source>
</evidence>
<dbReference type="Pfam" id="PF00144">
    <property type="entry name" value="Beta-lactamase"/>
    <property type="match status" value="1"/>
</dbReference>
<reference evidence="3 4" key="1">
    <citation type="submission" date="2017-11" db="EMBL/GenBank/DDBJ databases">
        <title>Rhodohalobacter 15182 sp. nov., isolated from a salt lake.</title>
        <authorList>
            <person name="Han S."/>
        </authorList>
    </citation>
    <scope>NUCLEOTIDE SEQUENCE [LARGE SCALE GENOMIC DNA]</scope>
    <source>
        <strain evidence="3 4">15182</strain>
    </source>
</reference>
<dbReference type="RefSeq" id="WP_101071414.1">
    <property type="nucleotide sequence ID" value="NZ_PISP01000001.1"/>
</dbReference>
<organism evidence="3 4">
    <name type="scientific">Rhodohalobacter barkolensis</name>
    <dbReference type="NCBI Taxonomy" id="2053187"/>
    <lineage>
        <taxon>Bacteria</taxon>
        <taxon>Pseudomonadati</taxon>
        <taxon>Balneolota</taxon>
        <taxon>Balneolia</taxon>
        <taxon>Balneolales</taxon>
        <taxon>Balneolaceae</taxon>
        <taxon>Rhodohalobacter</taxon>
    </lineage>
</organism>
<sequence length="667" mass="74828">MKTLPSLCFTFSFLLVAATSFAQTSVQSEQSITVGESIENSLSADAVHTYTLELKEEQFVHGFVIQESVDAVVTIYSPTGEKAAEFDASAVGRDSFQFNTKNAGTYRIEIKPFKEDEGEYSIRVEVVEPIATEPAARLNQMMVEYTGDDVPGAAVLVMKDGEIIFQESYGMANLTYDVSMTENTLHNIGSTSKHFLALGLLLLQEEGKLSLDDDVREYIPELPEFEHTVTLRNLITHTSGYREFINLMVMTGRNISSNLDIDKIIDIVQRQPELQNVPGSEFNYNNTGYALMTEVIKRVTDTPFDEWMKKNLFDPLGMHNTVVRTRSDQIVTNRSTGYSYGNNGYEEVTDLGGAAGAGGIHITLDDFAKWIQNLNHPVVGTPEMIEEMTTPYELKNGKSTGYGLGLFIQDYKGLKQIHHGGGDMAHRSMFMLFPEIDAAIVTQSNLASFNGAIPNRIADLFFGEYMETNEDSEQEKTLASDDETEFEYDPKNFDLLAGRYELSIMPGFILTFDREGDRIYTQATNQPEVDLTATSDSTFSLMGVNASVTFHLNEDATADSLTLHQNGNHIAKKIDFTLAPDEMSEYTGRFYSDEIETTYTIELKDDELVMQHFQLEEEMILDPTHKDQFGSVMPIQTVEFVRNDEGEITGFNASNGRTRNVFFRKME</sequence>
<feature type="signal peptide" evidence="1">
    <location>
        <begin position="1"/>
        <end position="22"/>
    </location>
</feature>
<dbReference type="PANTHER" id="PTHR46825:SF9">
    <property type="entry name" value="BETA-LACTAMASE-RELATED DOMAIN-CONTAINING PROTEIN"/>
    <property type="match status" value="1"/>
</dbReference>
<protein>
    <recommendedName>
        <fullName evidence="2">Beta-lactamase-related domain-containing protein</fullName>
    </recommendedName>
</protein>
<keyword evidence="1" id="KW-0732">Signal</keyword>
<dbReference type="InterPro" id="IPR050491">
    <property type="entry name" value="AmpC-like"/>
</dbReference>
<dbReference type="EMBL" id="PISP01000001">
    <property type="protein sequence ID" value="PKD44123.1"/>
    <property type="molecule type" value="Genomic_DNA"/>
</dbReference>
<dbReference type="InterPro" id="IPR001466">
    <property type="entry name" value="Beta-lactam-related"/>
</dbReference>
<dbReference type="Gene3D" id="2.60.120.380">
    <property type="match status" value="1"/>
</dbReference>